<reference evidence="1 2" key="1">
    <citation type="submission" date="2017-12" db="EMBL/GenBank/DDBJ databases">
        <authorList>
            <person name="Paulsen S."/>
            <person name="Gram L.K."/>
        </authorList>
    </citation>
    <scope>NUCLEOTIDE SEQUENCE [LARGE SCALE GENOMIC DNA]</scope>
    <source>
        <strain evidence="1 2">S1189</strain>
    </source>
</reference>
<comment type="caution">
    <text evidence="1">The sequence shown here is derived from an EMBL/GenBank/DDBJ whole genome shotgun (WGS) entry which is preliminary data.</text>
</comment>
<protein>
    <submittedName>
        <fullName evidence="1">Uncharacterized protein</fullName>
    </submittedName>
</protein>
<proteinExistence type="predicted"/>
<gene>
    <name evidence="1" type="ORF">CWB73_08355</name>
</gene>
<dbReference type="EMBL" id="PNCM01000015">
    <property type="protein sequence ID" value="TMP81573.1"/>
    <property type="molecule type" value="Genomic_DNA"/>
</dbReference>
<reference evidence="2" key="2">
    <citation type="submission" date="2019-06" db="EMBL/GenBank/DDBJ databases">
        <title>Co-occurence of chitin degradation, pigmentation and bioactivity in marine Pseudoalteromonas.</title>
        <authorList>
            <person name="Sonnenschein E.C."/>
            <person name="Bech P.K."/>
        </authorList>
    </citation>
    <scope>NUCLEOTIDE SEQUENCE [LARGE SCALE GENOMIC DNA]</scope>
    <source>
        <strain evidence="2">S1189</strain>
    </source>
</reference>
<evidence type="ECO:0000313" key="1">
    <source>
        <dbReference type="EMBL" id="TMP81573.1"/>
    </source>
</evidence>
<dbReference type="OrthoDB" id="6307082at2"/>
<accession>A0A5S3YV06</accession>
<dbReference type="RefSeq" id="WP_138567228.1">
    <property type="nucleotide sequence ID" value="NZ_PNCM01000015.1"/>
</dbReference>
<dbReference type="Proteomes" id="UP000307362">
    <property type="component" value="Unassembled WGS sequence"/>
</dbReference>
<sequence>MKLKIKKQSLKQLTGKSLNNDQTAQIGAGYFTPDPRSWVICNTHPAHCQSAQIGACYTGIDGNAYCKG</sequence>
<evidence type="ECO:0000313" key="2">
    <source>
        <dbReference type="Proteomes" id="UP000307362"/>
    </source>
</evidence>
<name>A0A5S3YV06_9GAMM</name>
<organism evidence="1 2">
    <name type="scientific">Pseudoalteromonas phenolica</name>
    <dbReference type="NCBI Taxonomy" id="161398"/>
    <lineage>
        <taxon>Bacteria</taxon>
        <taxon>Pseudomonadati</taxon>
        <taxon>Pseudomonadota</taxon>
        <taxon>Gammaproteobacteria</taxon>
        <taxon>Alteromonadales</taxon>
        <taxon>Pseudoalteromonadaceae</taxon>
        <taxon>Pseudoalteromonas</taxon>
    </lineage>
</organism>
<dbReference type="AlphaFoldDB" id="A0A5S3YV06"/>